<proteinExistence type="predicted"/>
<dbReference type="Pfam" id="PF12796">
    <property type="entry name" value="Ank_2"/>
    <property type="match status" value="1"/>
</dbReference>
<dbReference type="PROSITE" id="PS50088">
    <property type="entry name" value="ANK_REPEAT"/>
    <property type="match status" value="2"/>
</dbReference>
<dbReference type="Gene3D" id="1.25.40.20">
    <property type="entry name" value="Ankyrin repeat-containing domain"/>
    <property type="match status" value="1"/>
</dbReference>
<keyword evidence="2 3" id="KW-0040">ANK repeat</keyword>
<accession>A0AAW0ZW47</accession>
<dbReference type="InterPro" id="IPR002110">
    <property type="entry name" value="Ankyrin_rpt"/>
</dbReference>
<dbReference type="SUPFAM" id="SSF48403">
    <property type="entry name" value="Ankyrin repeat"/>
    <property type="match status" value="1"/>
</dbReference>
<dbReference type="InterPro" id="IPR036770">
    <property type="entry name" value="Ankyrin_rpt-contain_sf"/>
</dbReference>
<protein>
    <recommendedName>
        <fullName evidence="6">MATH and LRR domain-containing protein PFE0570w-like</fullName>
    </recommendedName>
</protein>
<dbReference type="AlphaFoldDB" id="A0AAW0ZW47"/>
<feature type="repeat" description="ANK" evidence="3">
    <location>
        <begin position="684"/>
        <end position="717"/>
    </location>
</feature>
<dbReference type="PANTHER" id="PTHR46680:SF2">
    <property type="entry name" value="NF-KAPPA-B INHIBITOR ZETA"/>
    <property type="match status" value="1"/>
</dbReference>
<keyword evidence="5" id="KW-1185">Reference proteome</keyword>
<dbReference type="GO" id="GO:0071356">
    <property type="term" value="P:cellular response to tumor necrosis factor"/>
    <property type="evidence" value="ECO:0007669"/>
    <property type="project" value="TreeGrafter"/>
</dbReference>
<dbReference type="Proteomes" id="UP001432146">
    <property type="component" value="Unassembled WGS sequence"/>
</dbReference>
<keyword evidence="1" id="KW-0677">Repeat</keyword>
<sequence length="845" mass="95577">MDPPLPSILKKRRLQRIGGRPIIECRREFTLPHKFPSMINTPKCNSVFEKFTTSNTSVQSSLNGLKSKKILATTGITKLRIKTKDGIDLGEVKVQLLTNDQKNLLNVPQIVKVQQTSNCMKNNVAGVSTSSQSNTVKIVKPLGSQLCRETQKCIREIHYPMKRQFVVSRGKMPVVRNKNKNVIQKHEVLSKINKINQNNSPLSDNEYRLLHNVPAISKKIIEPEKTLVLINKQEIRDEHIFRNNEKCIENKNNDTLEKTNLTDVKSSLIQLAESKFPIVRCERLQIPSTKVNINKIERQEKENNALSHKNIRKRKCFLLKNNEWNHSAKRIENASNNNSLSLESSENQKHASILKEPTRFDNNVNNFDNDDVVIVCEKNEIADQHCNNVQEKKCTIISMSNKDVDNETQSVSVKVNTKPNFDRNEIICKNNVLNENPELDISHDGEKDNEKKEKLSECLNVIKEALTSVKDEQLRIKALHALAECGVGIAKQVPIIPPEKLRTVHDSQIQTDVFGLLDRQSFVLVKKTMSTIKRIKQIERSTVNPCPVMKEVQTQTEMQMQIQTESKLHNNIYNTDLFSILEGPHMEVPIQDTLDIDNYFNEFFNNNSDINEVQKVLSTPHVKKSLCKKVAAQLKKDYDELQYCDDNGMLNIHRAVVNNQLCEVQKLLLILRASKTSIDILTEDGMTSLELGIQYNASESIVKLLLEAGAKPISSELICDSAVLLASKQSSPLLPLLLNYVTESQLLNREDSSGLAPLHYCALNGFLDGVIALVEVGADINLKDHRSGRTPFFHALENNYILVAQKLLECGAIANLPNFSGQSVLSLIDETNNFSFKALLKQIVI</sequence>
<comment type="caution">
    <text evidence="4">The sequence shown here is derived from an EMBL/GenBank/DDBJ whole genome shotgun (WGS) entry which is preliminary data.</text>
</comment>
<dbReference type="EMBL" id="JAWNGG020000106">
    <property type="protein sequence ID" value="KAK9301806.1"/>
    <property type="molecule type" value="Genomic_DNA"/>
</dbReference>
<dbReference type="SMART" id="SM00248">
    <property type="entry name" value="ANK"/>
    <property type="match status" value="3"/>
</dbReference>
<gene>
    <name evidence="4" type="ORF">QLX08_005998</name>
</gene>
<feature type="repeat" description="ANK" evidence="3">
    <location>
        <begin position="753"/>
        <end position="785"/>
    </location>
</feature>
<reference evidence="4 5" key="1">
    <citation type="submission" date="2024-05" db="EMBL/GenBank/DDBJ databases">
        <title>The nuclear and mitochondrial genome assemblies of Tetragonisca angustula (Apidae: Meliponini), a tiny yet remarkable pollinator in the Neotropics.</title>
        <authorList>
            <person name="Ferrari R."/>
            <person name="Ricardo P.C."/>
            <person name="Dias F.C."/>
            <person name="Araujo N.S."/>
            <person name="Soares D.O."/>
            <person name="Zhou Q.-S."/>
            <person name="Zhu C.-D."/>
            <person name="Coutinho L."/>
            <person name="Airas M.C."/>
            <person name="Batista T.M."/>
        </authorList>
    </citation>
    <scope>NUCLEOTIDE SEQUENCE [LARGE SCALE GENOMIC DNA]</scope>
    <source>
        <strain evidence="4">ASF017062</strain>
        <tissue evidence="4">Abdomen</tissue>
    </source>
</reference>
<dbReference type="GO" id="GO:0051059">
    <property type="term" value="F:NF-kappaB binding"/>
    <property type="evidence" value="ECO:0007669"/>
    <property type="project" value="TreeGrafter"/>
</dbReference>
<evidence type="ECO:0008006" key="6">
    <source>
        <dbReference type="Google" id="ProtNLM"/>
    </source>
</evidence>
<evidence type="ECO:0000256" key="1">
    <source>
        <dbReference type="ARBA" id="ARBA00022737"/>
    </source>
</evidence>
<evidence type="ECO:0000256" key="3">
    <source>
        <dbReference type="PROSITE-ProRule" id="PRU00023"/>
    </source>
</evidence>
<dbReference type="InterPro" id="IPR051070">
    <property type="entry name" value="NF-kappa-B_inhibitor"/>
</dbReference>
<dbReference type="PANTHER" id="PTHR46680">
    <property type="entry name" value="NF-KAPPA-B INHIBITOR ALPHA"/>
    <property type="match status" value="1"/>
</dbReference>
<dbReference type="GO" id="GO:0005829">
    <property type="term" value="C:cytosol"/>
    <property type="evidence" value="ECO:0007669"/>
    <property type="project" value="TreeGrafter"/>
</dbReference>
<evidence type="ECO:0000256" key="2">
    <source>
        <dbReference type="ARBA" id="ARBA00023043"/>
    </source>
</evidence>
<evidence type="ECO:0000313" key="4">
    <source>
        <dbReference type="EMBL" id="KAK9301806.1"/>
    </source>
</evidence>
<organism evidence="4 5">
    <name type="scientific">Tetragonisca angustula</name>
    <dbReference type="NCBI Taxonomy" id="166442"/>
    <lineage>
        <taxon>Eukaryota</taxon>
        <taxon>Metazoa</taxon>
        <taxon>Ecdysozoa</taxon>
        <taxon>Arthropoda</taxon>
        <taxon>Hexapoda</taxon>
        <taxon>Insecta</taxon>
        <taxon>Pterygota</taxon>
        <taxon>Neoptera</taxon>
        <taxon>Endopterygota</taxon>
        <taxon>Hymenoptera</taxon>
        <taxon>Apocrita</taxon>
        <taxon>Aculeata</taxon>
        <taxon>Apoidea</taxon>
        <taxon>Anthophila</taxon>
        <taxon>Apidae</taxon>
        <taxon>Tetragonisca</taxon>
    </lineage>
</organism>
<dbReference type="PROSITE" id="PS50297">
    <property type="entry name" value="ANK_REP_REGION"/>
    <property type="match status" value="2"/>
</dbReference>
<evidence type="ECO:0000313" key="5">
    <source>
        <dbReference type="Proteomes" id="UP001432146"/>
    </source>
</evidence>
<name>A0AAW0ZW47_9HYME</name>